<accession>A0AAV5W1K6</accession>
<sequence>IMKLAIFAVLPAFVLTCLDGYDTLIDGRCFKFMERKSGTTYYYDSSVNACAKDGTRLATIKSQEENDQLLAAIRKKTTRPGDYGFFFIGLACDGGKLEGQMDQKLISPISSNHTNVMRMGGIIISTLIKIWVKNREEAVIIYYYSLKCYR</sequence>
<dbReference type="SUPFAM" id="SSF56436">
    <property type="entry name" value="C-type lectin-like"/>
    <property type="match status" value="1"/>
</dbReference>
<reference evidence="2" key="1">
    <citation type="submission" date="2023-10" db="EMBL/GenBank/DDBJ databases">
        <title>Genome assembly of Pristionchus species.</title>
        <authorList>
            <person name="Yoshida K."/>
            <person name="Sommer R.J."/>
        </authorList>
    </citation>
    <scope>NUCLEOTIDE SEQUENCE</scope>
    <source>
        <strain evidence="2">RS5133</strain>
    </source>
</reference>
<keyword evidence="1" id="KW-0732">Signal</keyword>
<dbReference type="CDD" id="cd00037">
    <property type="entry name" value="CLECT"/>
    <property type="match status" value="1"/>
</dbReference>
<keyword evidence="3" id="KW-1185">Reference proteome</keyword>
<organism evidence="2 3">
    <name type="scientific">Pristionchus fissidentatus</name>
    <dbReference type="NCBI Taxonomy" id="1538716"/>
    <lineage>
        <taxon>Eukaryota</taxon>
        <taxon>Metazoa</taxon>
        <taxon>Ecdysozoa</taxon>
        <taxon>Nematoda</taxon>
        <taxon>Chromadorea</taxon>
        <taxon>Rhabditida</taxon>
        <taxon>Rhabditina</taxon>
        <taxon>Diplogasteromorpha</taxon>
        <taxon>Diplogasteroidea</taxon>
        <taxon>Neodiplogasteridae</taxon>
        <taxon>Pristionchus</taxon>
    </lineage>
</organism>
<proteinExistence type="predicted"/>
<gene>
    <name evidence="2" type="ORF">PFISCL1PPCAC_17014</name>
</gene>
<evidence type="ECO:0000313" key="3">
    <source>
        <dbReference type="Proteomes" id="UP001432322"/>
    </source>
</evidence>
<evidence type="ECO:0000313" key="2">
    <source>
        <dbReference type="EMBL" id="GMT25717.1"/>
    </source>
</evidence>
<dbReference type="AlphaFoldDB" id="A0AAV5W1K6"/>
<dbReference type="Proteomes" id="UP001432322">
    <property type="component" value="Unassembled WGS sequence"/>
</dbReference>
<feature type="chain" id="PRO_5043372087" description="C-type lectin domain-containing protein" evidence="1">
    <location>
        <begin position="21"/>
        <end position="150"/>
    </location>
</feature>
<name>A0AAV5W1K6_9BILA</name>
<dbReference type="InterPro" id="IPR016187">
    <property type="entry name" value="CTDL_fold"/>
</dbReference>
<dbReference type="InterPro" id="IPR016186">
    <property type="entry name" value="C-type_lectin-like/link_sf"/>
</dbReference>
<dbReference type="EMBL" id="BTSY01000004">
    <property type="protein sequence ID" value="GMT25717.1"/>
    <property type="molecule type" value="Genomic_DNA"/>
</dbReference>
<feature type="non-terminal residue" evidence="2">
    <location>
        <position position="150"/>
    </location>
</feature>
<evidence type="ECO:0008006" key="4">
    <source>
        <dbReference type="Google" id="ProtNLM"/>
    </source>
</evidence>
<comment type="caution">
    <text evidence="2">The sequence shown here is derived from an EMBL/GenBank/DDBJ whole genome shotgun (WGS) entry which is preliminary data.</text>
</comment>
<feature type="signal peptide" evidence="1">
    <location>
        <begin position="1"/>
        <end position="20"/>
    </location>
</feature>
<evidence type="ECO:0000256" key="1">
    <source>
        <dbReference type="SAM" id="SignalP"/>
    </source>
</evidence>
<dbReference type="Gene3D" id="3.10.100.10">
    <property type="entry name" value="Mannose-Binding Protein A, subunit A"/>
    <property type="match status" value="1"/>
</dbReference>
<protein>
    <recommendedName>
        <fullName evidence="4">C-type lectin domain-containing protein</fullName>
    </recommendedName>
</protein>
<feature type="non-terminal residue" evidence="2">
    <location>
        <position position="1"/>
    </location>
</feature>